<sequence length="69" mass="7566">MSECCPSTRLTGGFGTLECNNTLHQAAPSVNEEIPYCRHTDDSDDDDEPPLPLPPQFSPAVAEYIRNTT</sequence>
<name>A0A423VCK9_CYTCH</name>
<evidence type="ECO:0000256" key="1">
    <source>
        <dbReference type="SAM" id="MobiDB-lite"/>
    </source>
</evidence>
<protein>
    <submittedName>
        <fullName evidence="2">Uncharacterized protein</fullName>
    </submittedName>
</protein>
<proteinExistence type="predicted"/>
<dbReference type="Proteomes" id="UP000284375">
    <property type="component" value="Unassembled WGS sequence"/>
</dbReference>
<evidence type="ECO:0000313" key="3">
    <source>
        <dbReference type="Proteomes" id="UP000284375"/>
    </source>
</evidence>
<evidence type="ECO:0000313" key="2">
    <source>
        <dbReference type="EMBL" id="ROV88697.1"/>
    </source>
</evidence>
<dbReference type="AlphaFoldDB" id="A0A423VCK9"/>
<dbReference type="EMBL" id="LJZO01000064">
    <property type="protein sequence ID" value="ROV88697.1"/>
    <property type="molecule type" value="Genomic_DNA"/>
</dbReference>
<feature type="region of interest" description="Disordered" evidence="1">
    <location>
        <begin position="35"/>
        <end position="69"/>
    </location>
</feature>
<accession>A0A423VCK9</accession>
<gene>
    <name evidence="2" type="ORF">VSDG_09502</name>
</gene>
<organism evidence="2 3">
    <name type="scientific">Cytospora chrysosperma</name>
    <name type="common">Cytospora canker fungus</name>
    <name type="synonym">Sphaeria chrysosperma</name>
    <dbReference type="NCBI Taxonomy" id="252740"/>
    <lineage>
        <taxon>Eukaryota</taxon>
        <taxon>Fungi</taxon>
        <taxon>Dikarya</taxon>
        <taxon>Ascomycota</taxon>
        <taxon>Pezizomycotina</taxon>
        <taxon>Sordariomycetes</taxon>
        <taxon>Sordariomycetidae</taxon>
        <taxon>Diaporthales</taxon>
        <taxon>Cytosporaceae</taxon>
        <taxon>Cytospora</taxon>
    </lineage>
</organism>
<comment type="caution">
    <text evidence="2">The sequence shown here is derived from an EMBL/GenBank/DDBJ whole genome shotgun (WGS) entry which is preliminary data.</text>
</comment>
<reference evidence="2 3" key="1">
    <citation type="submission" date="2015-09" db="EMBL/GenBank/DDBJ databases">
        <title>Host preference determinants of Valsa canker pathogens revealed by comparative genomics.</title>
        <authorList>
            <person name="Yin Z."/>
            <person name="Huang L."/>
        </authorList>
    </citation>
    <scope>NUCLEOTIDE SEQUENCE [LARGE SCALE GENOMIC DNA]</scope>
    <source>
        <strain evidence="2 3">YSFL</strain>
    </source>
</reference>
<keyword evidence="3" id="KW-1185">Reference proteome</keyword>